<protein>
    <submittedName>
        <fullName evidence="4">Short-chain dehydrogenase/reductase SDR</fullName>
    </submittedName>
</protein>
<dbReference type="KEGG" id="cwo:Cwoe_1942"/>
<dbReference type="eggNOG" id="COG1028">
    <property type="taxonomic scope" value="Bacteria"/>
</dbReference>
<dbReference type="PANTHER" id="PTHR42760:SF133">
    <property type="entry name" value="3-OXOACYL-[ACYL-CARRIER-PROTEIN] REDUCTASE"/>
    <property type="match status" value="1"/>
</dbReference>
<comment type="similarity">
    <text evidence="1">Belongs to the short-chain dehydrogenases/reductases (SDR) family.</text>
</comment>
<dbReference type="Gene3D" id="3.40.50.720">
    <property type="entry name" value="NAD(P)-binding Rossmann-like Domain"/>
    <property type="match status" value="1"/>
</dbReference>
<evidence type="ECO:0000313" key="4">
    <source>
        <dbReference type="EMBL" id="ADB50368.1"/>
    </source>
</evidence>
<dbReference type="OrthoDB" id="4350228at2"/>
<organism evidence="4 5">
    <name type="scientific">Conexibacter woesei (strain DSM 14684 / CCUG 47730 / CIP 108061 / JCM 11494 / NBRC 100937 / ID131577)</name>
    <dbReference type="NCBI Taxonomy" id="469383"/>
    <lineage>
        <taxon>Bacteria</taxon>
        <taxon>Bacillati</taxon>
        <taxon>Actinomycetota</taxon>
        <taxon>Thermoleophilia</taxon>
        <taxon>Solirubrobacterales</taxon>
        <taxon>Conexibacteraceae</taxon>
        <taxon>Conexibacter</taxon>
    </lineage>
</organism>
<dbReference type="InterPro" id="IPR057326">
    <property type="entry name" value="KR_dom"/>
</dbReference>
<dbReference type="PANTHER" id="PTHR42760">
    <property type="entry name" value="SHORT-CHAIN DEHYDROGENASES/REDUCTASES FAMILY MEMBER"/>
    <property type="match status" value="1"/>
</dbReference>
<feature type="domain" description="Ketoreductase" evidence="3">
    <location>
        <begin position="8"/>
        <end position="186"/>
    </location>
</feature>
<dbReference type="PRINTS" id="PR00080">
    <property type="entry name" value="SDRFAMILY"/>
</dbReference>
<dbReference type="InterPro" id="IPR036291">
    <property type="entry name" value="NAD(P)-bd_dom_sf"/>
</dbReference>
<dbReference type="AlphaFoldDB" id="D3F388"/>
<evidence type="ECO:0000256" key="2">
    <source>
        <dbReference type="ARBA" id="ARBA00023002"/>
    </source>
</evidence>
<dbReference type="InterPro" id="IPR020904">
    <property type="entry name" value="Sc_DH/Rdtase_CS"/>
</dbReference>
<keyword evidence="2" id="KW-0560">Oxidoreductase</keyword>
<dbReference type="HOGENOM" id="CLU_010194_1_3_11"/>
<dbReference type="RefSeq" id="WP_012933419.1">
    <property type="nucleotide sequence ID" value="NC_013739.1"/>
</dbReference>
<accession>D3F388</accession>
<dbReference type="PROSITE" id="PS00061">
    <property type="entry name" value="ADH_SHORT"/>
    <property type="match status" value="1"/>
</dbReference>
<name>D3F388_CONWI</name>
<dbReference type="SMART" id="SM00822">
    <property type="entry name" value="PKS_KR"/>
    <property type="match status" value="1"/>
</dbReference>
<dbReference type="SUPFAM" id="SSF51735">
    <property type="entry name" value="NAD(P)-binding Rossmann-fold domains"/>
    <property type="match status" value="1"/>
</dbReference>
<dbReference type="PRINTS" id="PR00081">
    <property type="entry name" value="GDHRDH"/>
</dbReference>
<reference evidence="5" key="2">
    <citation type="submission" date="2010-01" db="EMBL/GenBank/DDBJ databases">
        <title>The complete genome of Conexibacter woesei DSM 14684.</title>
        <authorList>
            <consortium name="US DOE Joint Genome Institute (JGI-PGF)"/>
            <person name="Lucas S."/>
            <person name="Copeland A."/>
            <person name="Lapidus A."/>
            <person name="Glavina del Rio T."/>
            <person name="Dalin E."/>
            <person name="Tice H."/>
            <person name="Bruce D."/>
            <person name="Goodwin L."/>
            <person name="Pitluck S."/>
            <person name="Kyrpides N."/>
            <person name="Mavromatis K."/>
            <person name="Ivanova N."/>
            <person name="Mikhailova N."/>
            <person name="Chertkov O."/>
            <person name="Brettin T."/>
            <person name="Detter J.C."/>
            <person name="Han C."/>
            <person name="Larimer F."/>
            <person name="Land M."/>
            <person name="Hauser L."/>
            <person name="Markowitz V."/>
            <person name="Cheng J.-F."/>
            <person name="Hugenholtz P."/>
            <person name="Woyke T."/>
            <person name="Wu D."/>
            <person name="Pukall R."/>
            <person name="Steenblock K."/>
            <person name="Schneider S."/>
            <person name="Klenk H.-P."/>
            <person name="Eisen J.A."/>
        </authorList>
    </citation>
    <scope>NUCLEOTIDE SEQUENCE [LARGE SCALE GENOMIC DNA]</scope>
    <source>
        <strain evidence="5">DSM 14684 / CIP 108061 / JCM 11494 / NBRC 100937 / ID131577</strain>
    </source>
</reference>
<gene>
    <name evidence="4" type="ordered locus">Cwoe_1942</name>
</gene>
<dbReference type="InterPro" id="IPR002347">
    <property type="entry name" value="SDR_fam"/>
</dbReference>
<evidence type="ECO:0000256" key="1">
    <source>
        <dbReference type="ARBA" id="ARBA00006484"/>
    </source>
</evidence>
<dbReference type="FunFam" id="3.40.50.720:FF:000084">
    <property type="entry name" value="Short-chain dehydrogenase reductase"/>
    <property type="match status" value="1"/>
</dbReference>
<evidence type="ECO:0000313" key="5">
    <source>
        <dbReference type="Proteomes" id="UP000008229"/>
    </source>
</evidence>
<proteinExistence type="inferred from homology"/>
<evidence type="ECO:0000259" key="3">
    <source>
        <dbReference type="SMART" id="SM00822"/>
    </source>
</evidence>
<reference evidence="4 5" key="1">
    <citation type="journal article" date="2010" name="Stand. Genomic Sci.">
        <title>Complete genome sequence of Conexibacter woesei type strain (ID131577).</title>
        <authorList>
            <person name="Pukall R."/>
            <person name="Lapidus A."/>
            <person name="Glavina Del Rio T."/>
            <person name="Copeland A."/>
            <person name="Tice H."/>
            <person name="Cheng J.-F."/>
            <person name="Lucas S."/>
            <person name="Chen F."/>
            <person name="Nolan M."/>
            <person name="Bruce D."/>
            <person name="Goodwin L."/>
            <person name="Pitluck S."/>
            <person name="Mavromatis K."/>
            <person name="Ivanova N."/>
            <person name="Ovchinnikova G."/>
            <person name="Pati A."/>
            <person name="Chen A."/>
            <person name="Palaniappan K."/>
            <person name="Land M."/>
            <person name="Hauser L."/>
            <person name="Chang Y.-J."/>
            <person name="Jeffries C.D."/>
            <person name="Chain P."/>
            <person name="Meincke L."/>
            <person name="Sims D."/>
            <person name="Brettin T."/>
            <person name="Detter J.C."/>
            <person name="Rohde M."/>
            <person name="Goeker M."/>
            <person name="Bristow J."/>
            <person name="Eisen J.A."/>
            <person name="Markowitz V."/>
            <person name="Kyrpides N.C."/>
            <person name="Klenk H.-P."/>
            <person name="Hugenholtz P."/>
        </authorList>
    </citation>
    <scope>NUCLEOTIDE SEQUENCE [LARGE SCALE GENOMIC DNA]</scope>
    <source>
        <strain evidence="5">DSM 14684 / CIP 108061 / JCM 11494 / NBRC 100937 / ID131577</strain>
    </source>
</reference>
<keyword evidence="5" id="KW-1185">Reference proteome</keyword>
<dbReference type="Pfam" id="PF13561">
    <property type="entry name" value="adh_short_C2"/>
    <property type="match status" value="1"/>
</dbReference>
<dbReference type="EMBL" id="CP001854">
    <property type="protein sequence ID" value="ADB50368.1"/>
    <property type="molecule type" value="Genomic_DNA"/>
</dbReference>
<dbReference type="GO" id="GO:0016616">
    <property type="term" value="F:oxidoreductase activity, acting on the CH-OH group of donors, NAD or NADP as acceptor"/>
    <property type="evidence" value="ECO:0007669"/>
    <property type="project" value="UniProtKB-ARBA"/>
</dbReference>
<dbReference type="Proteomes" id="UP000008229">
    <property type="component" value="Chromosome"/>
</dbReference>
<dbReference type="STRING" id="469383.Cwoe_1942"/>
<sequence length="248" mass="24940" precursor="true">MDTGLDGKVALVTGGASGIGLAAARALAAEGCRVMLADLDPRTAAAELERAHPGAVGEVVVDVSAPAQARRAVSAAVERFGRLDVLVTSAGVYETQGVDGLSDEEWDRTLAVNLSGTYHCAHAAIDAMAVNGWGRIVTLASSAAQTGGGAGGPAYVASKAAVMGLTRSLAKHAGPKGVTVNSVVPGLIETPMTDRLRPEHREIAATLTLVGRNGTPADVAAVIVMLASEGLGFVTGSHVNVNGGLVMD</sequence>